<dbReference type="NCBIfam" id="TIGR01760">
    <property type="entry name" value="tape_meas_TP901"/>
    <property type="match status" value="1"/>
</dbReference>
<feature type="transmembrane region" description="Helical" evidence="2">
    <location>
        <begin position="473"/>
        <end position="495"/>
    </location>
</feature>
<proteinExistence type="predicted"/>
<dbReference type="AlphaFoldDB" id="A0A0F9J232"/>
<evidence type="ECO:0000256" key="1">
    <source>
        <dbReference type="ARBA" id="ARBA00022612"/>
    </source>
</evidence>
<dbReference type="EMBL" id="LAZR01011050">
    <property type="protein sequence ID" value="KKM63709.1"/>
    <property type="molecule type" value="Genomic_DNA"/>
</dbReference>
<keyword evidence="1" id="KW-1188">Viral release from host cell</keyword>
<protein>
    <recommendedName>
        <fullName evidence="3">Phage tail tape measure protein domain-containing protein</fullName>
    </recommendedName>
</protein>
<keyword evidence="2" id="KW-0472">Membrane</keyword>
<feature type="transmembrane region" description="Helical" evidence="2">
    <location>
        <begin position="359"/>
        <end position="380"/>
    </location>
</feature>
<sequence>ASAGATKFGQQIFLAGKRYLAFVTATAVPLAIFAAFVKSTQAVIAFDKEMIGLSQVLNTTVEQLGELRALILDLAAATGTGREEIASLAKTLSQAGLRGQELTDSLTTLSKVPLVATFEDSASATQTFLAAINQFNKEGLTAETLFDKLTAVSKEFAVSAEDLGEAFKKAGGAFSAIGGDSDELIAAFTAIRAVTRETSTTVATSLKTLTARLRDLKRIEFIEEKLGINIRDANGALLPFLDTIKRIKPAFQAASTETKALIATSLGGFRQISRSFALLSDQGIKIFTKSLDISTNSVNAFSRDAEKGLETITAKFGQLKGELGKIIQSLSGPVFAPLIEGAISVAKAFASIGESLGPILPFMLQFVAFTGGIKILAGALKLLPGLLKTIVGINIAGALGGLKGAGAAAGAGFAGQIIPVAETRRAKAAMLGVASAGKRLIASSTGQIIALGAATIALNALQNSAEKSGNTTLAMAASVLKVIAGLTLLTTVLTGKTIQELTRGLGGLKNAVGGLAAAFVVGFAIQGTIRAARIQTELEDKIKEAISKIDVDFAKTTTLEKASGELFSSIIKSIQEAGAAVDPRTFGGLFTALGNRANDLLTGIVEGDLGTFSEAFGRATIGTREIEGFVNAALSSEENRAKFQEILGEAINKFGGDFEKGLLGSSADLIEKITGVKVGEDAAKPIAEAFLRAASSIDFASAQEIAIRVKVQKQEQVFLDNLKIVAEDLGGVKIPDTIGSDLNALDEGIKKTVQGLAIAVSNFDKFKGVIGGIAGPSLDLTVSPKAVRNIAIESGLKALVEIIGGENVSIAAKNFGLTIELLNDFIDQLENTNIPNRLQELSAGSTEAGNIVRKALKEFLSSFEDLAPEVAAALEGSAISIIRGAQEAFEQGDFSGVRVALTKLVDEDLIAAAEKAFGKSGPALRESFETLLATLLTGFQIKAGDVDLDLSVFVAELEIVTAKAIASGQQVALFSESMGRVGRALNFISRPADFTEEQIRKIAPAMQFFGESIRDTEGQAISVATSFDALQSVMDRLREESVKEAAAFDAVQKSARGTGENLGELIEAYKKQQIVTVEARNAIVLYDAVVASAGTGTKKLTDIQAKQKEGIEKLRIKEEELIQIRIAAQQARFEPENVFKAAVADFRESVNTLIRNISPAATAPSDGRQGTTTQEPSTVIVSAQGTVTIQGQEISKELSNIIERAGFGASLKEVDAILRKAVVDQISSFELLAAGFAS</sequence>
<organism evidence="4">
    <name type="scientific">marine sediment metagenome</name>
    <dbReference type="NCBI Taxonomy" id="412755"/>
    <lineage>
        <taxon>unclassified sequences</taxon>
        <taxon>metagenomes</taxon>
        <taxon>ecological metagenomes</taxon>
    </lineage>
</organism>
<dbReference type="PANTHER" id="PTHR37813">
    <property type="entry name" value="FELS-2 PROPHAGE PROTEIN"/>
    <property type="match status" value="1"/>
</dbReference>
<feature type="transmembrane region" description="Helical" evidence="2">
    <location>
        <begin position="507"/>
        <end position="525"/>
    </location>
</feature>
<evidence type="ECO:0000259" key="3">
    <source>
        <dbReference type="Pfam" id="PF10145"/>
    </source>
</evidence>
<feature type="non-terminal residue" evidence="4">
    <location>
        <position position="1238"/>
    </location>
</feature>
<keyword evidence="2" id="KW-1133">Transmembrane helix</keyword>
<keyword evidence="2" id="KW-0812">Transmembrane</keyword>
<dbReference type="InterPro" id="IPR010090">
    <property type="entry name" value="Phage_tape_meas"/>
</dbReference>
<dbReference type="Pfam" id="PF10145">
    <property type="entry name" value="PhageMin_Tail"/>
    <property type="match status" value="1"/>
</dbReference>
<reference evidence="4" key="1">
    <citation type="journal article" date="2015" name="Nature">
        <title>Complex archaea that bridge the gap between prokaryotes and eukaryotes.</title>
        <authorList>
            <person name="Spang A."/>
            <person name="Saw J.H."/>
            <person name="Jorgensen S.L."/>
            <person name="Zaremba-Niedzwiedzka K."/>
            <person name="Martijn J."/>
            <person name="Lind A.E."/>
            <person name="van Eijk R."/>
            <person name="Schleper C."/>
            <person name="Guy L."/>
            <person name="Ettema T.J."/>
        </authorList>
    </citation>
    <scope>NUCLEOTIDE SEQUENCE</scope>
</reference>
<gene>
    <name evidence="4" type="ORF">LCGC14_1508740</name>
</gene>
<feature type="transmembrane region" description="Helical" evidence="2">
    <location>
        <begin position="19"/>
        <end position="37"/>
    </location>
</feature>
<accession>A0A0F9J232</accession>
<name>A0A0F9J232_9ZZZZ</name>
<feature type="non-terminal residue" evidence="4">
    <location>
        <position position="1"/>
    </location>
</feature>
<feature type="domain" description="Phage tail tape measure protein" evidence="3">
    <location>
        <begin position="69"/>
        <end position="268"/>
    </location>
</feature>
<dbReference type="PANTHER" id="PTHR37813:SF1">
    <property type="entry name" value="FELS-2 PROPHAGE PROTEIN"/>
    <property type="match status" value="1"/>
</dbReference>
<comment type="caution">
    <text evidence="4">The sequence shown here is derived from an EMBL/GenBank/DDBJ whole genome shotgun (WGS) entry which is preliminary data.</text>
</comment>
<evidence type="ECO:0000256" key="2">
    <source>
        <dbReference type="SAM" id="Phobius"/>
    </source>
</evidence>
<feature type="transmembrane region" description="Helical" evidence="2">
    <location>
        <begin position="440"/>
        <end position="461"/>
    </location>
</feature>
<evidence type="ECO:0000313" key="4">
    <source>
        <dbReference type="EMBL" id="KKM63709.1"/>
    </source>
</evidence>